<dbReference type="AlphaFoldDB" id="A0A7L6APY3"/>
<sequence length="125" mass="13651">MKNASNRPLSPHLQIYKLPLTGILSITHRATGVVLAIGTLLVTYWLAAIAGGEESFNSANAILGSWFGKLVLFGWTWALFYHLSNGVRHLLWDIGFGFDIPTANLTSKIVVGASFVLTILLWIIA</sequence>
<dbReference type="InterPro" id="IPR034804">
    <property type="entry name" value="SQR/QFR_C/D"/>
</dbReference>
<evidence type="ECO:0000256" key="6">
    <source>
        <dbReference type="ARBA" id="ARBA00022692"/>
    </source>
</evidence>
<reference evidence="14" key="1">
    <citation type="submission" date="2020-06" db="EMBL/GenBank/DDBJ databases">
        <title>Analysis procedures for assessing recovery of high quality, complete, closed genomes from Nanopore long read metagenome sequencing.</title>
        <authorList>
            <person name="Bessarab I."/>
            <person name="Arumugam K."/>
            <person name="Haryono M."/>
            <person name="Liu X."/>
            <person name="Roy S."/>
            <person name="Zuniga-Montanez R.E."/>
            <person name="Qiu G."/>
            <person name="Drautz-Moses D.I."/>
            <person name="Law Y.Y."/>
            <person name="Wuertz S."/>
            <person name="Lauro F.M."/>
            <person name="Huson D.H."/>
            <person name="Williams R.B."/>
        </authorList>
    </citation>
    <scope>NUCLEOTIDE SEQUENCE [LARGE SCALE GENOMIC DNA]</scope>
    <source>
        <strain evidence="14">SSD2</strain>
    </source>
</reference>
<dbReference type="GO" id="GO:0016020">
    <property type="term" value="C:membrane"/>
    <property type="evidence" value="ECO:0007669"/>
    <property type="project" value="UniProtKB-SubCell"/>
</dbReference>
<keyword evidence="6 13" id="KW-0812">Transmembrane</keyword>
<dbReference type="EMBL" id="CP059265">
    <property type="protein sequence ID" value="QLQ31175.1"/>
    <property type="molecule type" value="Genomic_DNA"/>
</dbReference>
<keyword evidence="10 13" id="KW-0472">Membrane</keyword>
<feature type="binding site" description="axial binding residue" evidence="12">
    <location>
        <position position="82"/>
    </location>
    <ligand>
        <name>heme</name>
        <dbReference type="ChEBI" id="CHEBI:30413"/>
        <note>ligand shared with second transmembrane subunit</note>
    </ligand>
    <ligandPart>
        <name>Fe</name>
        <dbReference type="ChEBI" id="CHEBI:18248"/>
    </ligandPart>
</feature>
<evidence type="ECO:0000256" key="8">
    <source>
        <dbReference type="ARBA" id="ARBA00022989"/>
    </source>
</evidence>
<evidence type="ECO:0000256" key="11">
    <source>
        <dbReference type="ARBA" id="ARBA00025912"/>
    </source>
</evidence>
<feature type="transmembrane region" description="Helical" evidence="13">
    <location>
        <begin position="105"/>
        <end position="124"/>
    </location>
</feature>
<keyword evidence="5 12" id="KW-0349">Heme</keyword>
<dbReference type="Gene3D" id="1.20.1300.10">
    <property type="entry name" value="Fumarate reductase/succinate dehydrogenase, transmembrane subunit"/>
    <property type="match status" value="1"/>
</dbReference>
<feature type="transmembrane region" description="Helical" evidence="13">
    <location>
        <begin position="20"/>
        <end position="46"/>
    </location>
</feature>
<dbReference type="Pfam" id="PF01127">
    <property type="entry name" value="Sdh_cyt"/>
    <property type="match status" value="1"/>
</dbReference>
<evidence type="ECO:0000256" key="4">
    <source>
        <dbReference type="ARBA" id="ARBA00020076"/>
    </source>
</evidence>
<evidence type="ECO:0000256" key="3">
    <source>
        <dbReference type="ARBA" id="ARBA00007244"/>
    </source>
</evidence>
<dbReference type="GO" id="GO:0006099">
    <property type="term" value="P:tricarboxylic acid cycle"/>
    <property type="evidence" value="ECO:0007669"/>
    <property type="project" value="InterPro"/>
</dbReference>
<dbReference type="PROSITE" id="PS01001">
    <property type="entry name" value="SDH_CYT_2"/>
    <property type="match status" value="1"/>
</dbReference>
<dbReference type="InterPro" id="IPR000701">
    <property type="entry name" value="SuccDH_FuR_B_TM-su"/>
</dbReference>
<evidence type="ECO:0000256" key="2">
    <source>
        <dbReference type="ARBA" id="ARBA00004141"/>
    </source>
</evidence>
<protein>
    <recommendedName>
        <fullName evidence="4">Succinate dehydrogenase cytochrome b556 subunit</fullName>
    </recommendedName>
</protein>
<evidence type="ECO:0000256" key="9">
    <source>
        <dbReference type="ARBA" id="ARBA00023004"/>
    </source>
</evidence>
<keyword evidence="8 13" id="KW-1133">Transmembrane helix</keyword>
<dbReference type="Proteomes" id="UP000510621">
    <property type="component" value="Chromosome"/>
</dbReference>
<feature type="transmembrane region" description="Helical" evidence="13">
    <location>
        <begin position="66"/>
        <end position="84"/>
    </location>
</feature>
<comment type="cofactor">
    <cofactor evidence="12">
        <name>heme</name>
        <dbReference type="ChEBI" id="CHEBI:30413"/>
    </cofactor>
    <text evidence="12">The heme is bound between the two transmembrane subunits.</text>
</comment>
<gene>
    <name evidence="14" type="primary">sdhC</name>
    <name evidence="14" type="ORF">HZT40_05680</name>
</gene>
<dbReference type="PANTHER" id="PTHR10978:SF5">
    <property type="entry name" value="SUCCINATE DEHYDROGENASE CYTOCHROME B560 SUBUNIT, MITOCHONDRIAL"/>
    <property type="match status" value="1"/>
</dbReference>
<comment type="subunit">
    <text evidence="11">Part of an enzyme complex containing four subunits: a flavoprotein, an iron-sulfur protein, plus two membrane-anchoring proteins, SdhC and SdhD. The complex can form homotrimers.</text>
</comment>
<dbReference type="PIRSF" id="PIRSF000178">
    <property type="entry name" value="SDH_cyt_b560"/>
    <property type="match status" value="1"/>
</dbReference>
<evidence type="ECO:0000256" key="12">
    <source>
        <dbReference type="PIRSR" id="PIRSR000178-1"/>
    </source>
</evidence>
<evidence type="ECO:0000256" key="10">
    <source>
        <dbReference type="ARBA" id="ARBA00023136"/>
    </source>
</evidence>
<dbReference type="SUPFAM" id="SSF81343">
    <property type="entry name" value="Fumarate reductase respiratory complex transmembrane subunits"/>
    <property type="match status" value="1"/>
</dbReference>
<dbReference type="NCBIfam" id="TIGR02970">
    <property type="entry name" value="succ_dehyd_cytB"/>
    <property type="match status" value="1"/>
</dbReference>
<keyword evidence="9 12" id="KW-0408">Iron</keyword>
<evidence type="ECO:0000313" key="14">
    <source>
        <dbReference type="EMBL" id="QLQ31175.1"/>
    </source>
</evidence>
<keyword evidence="7 12" id="KW-0479">Metal-binding</keyword>
<organism evidence="14 15">
    <name type="scientific">Candidatus Thiothrix singaporensis</name>
    <dbReference type="NCBI Taxonomy" id="2799669"/>
    <lineage>
        <taxon>Bacteria</taxon>
        <taxon>Pseudomonadati</taxon>
        <taxon>Pseudomonadota</taxon>
        <taxon>Gammaproteobacteria</taxon>
        <taxon>Thiotrichales</taxon>
        <taxon>Thiotrichaceae</taxon>
        <taxon>Thiothrix</taxon>
    </lineage>
</organism>
<dbReference type="GO" id="GO:0009055">
    <property type="term" value="F:electron transfer activity"/>
    <property type="evidence" value="ECO:0007669"/>
    <property type="project" value="InterPro"/>
</dbReference>
<dbReference type="CDD" id="cd03499">
    <property type="entry name" value="SQR_TypeC_SdhC"/>
    <property type="match status" value="1"/>
</dbReference>
<comment type="function">
    <text evidence="1">Membrane-anchoring subunit of succinate dehydrogenase (SDH).</text>
</comment>
<dbReference type="GO" id="GO:0046872">
    <property type="term" value="F:metal ion binding"/>
    <property type="evidence" value="ECO:0007669"/>
    <property type="project" value="UniProtKB-KW"/>
</dbReference>
<dbReference type="InterPro" id="IPR018495">
    <property type="entry name" value="Succ_DH_cyt_bsu_CS"/>
</dbReference>
<name>A0A7L6APY3_9GAMM</name>
<evidence type="ECO:0000256" key="7">
    <source>
        <dbReference type="ARBA" id="ARBA00022723"/>
    </source>
</evidence>
<evidence type="ECO:0000256" key="1">
    <source>
        <dbReference type="ARBA" id="ARBA00004050"/>
    </source>
</evidence>
<keyword evidence="15" id="KW-1185">Reference proteome</keyword>
<dbReference type="PROSITE" id="PS01000">
    <property type="entry name" value="SDH_CYT_1"/>
    <property type="match status" value="1"/>
</dbReference>
<evidence type="ECO:0000313" key="15">
    <source>
        <dbReference type="Proteomes" id="UP000510621"/>
    </source>
</evidence>
<dbReference type="PANTHER" id="PTHR10978">
    <property type="entry name" value="SUCCINATE DEHYDROGENASE CYTOCHROME B560 SUBUNIT"/>
    <property type="match status" value="1"/>
</dbReference>
<evidence type="ECO:0000256" key="13">
    <source>
        <dbReference type="SAM" id="Phobius"/>
    </source>
</evidence>
<dbReference type="InterPro" id="IPR014314">
    <property type="entry name" value="Succ_DH_cytb556"/>
</dbReference>
<comment type="similarity">
    <text evidence="3">Belongs to the cytochrome b560 family.</text>
</comment>
<proteinExistence type="inferred from homology"/>
<evidence type="ECO:0000256" key="5">
    <source>
        <dbReference type="ARBA" id="ARBA00022617"/>
    </source>
</evidence>
<dbReference type="KEGG" id="this:HZT40_05680"/>
<comment type="subcellular location">
    <subcellularLocation>
        <location evidence="2">Membrane</location>
        <topology evidence="2">Multi-pass membrane protein</topology>
    </subcellularLocation>
</comment>
<accession>A0A7L6APY3</accession>